<evidence type="ECO:0000313" key="9">
    <source>
        <dbReference type="Proteomes" id="UP000316778"/>
    </source>
</evidence>
<evidence type="ECO:0000256" key="5">
    <source>
        <dbReference type="ARBA" id="ARBA00023136"/>
    </source>
</evidence>
<dbReference type="AlphaFoldDB" id="A0A562TD87"/>
<feature type="domain" description="EamA" evidence="7">
    <location>
        <begin position="38"/>
        <end position="164"/>
    </location>
</feature>
<feature type="transmembrane region" description="Helical" evidence="6">
    <location>
        <begin position="240"/>
        <end position="262"/>
    </location>
</feature>
<comment type="subcellular location">
    <subcellularLocation>
        <location evidence="1">Membrane</location>
        <topology evidence="1">Multi-pass membrane protein</topology>
    </subcellularLocation>
</comment>
<comment type="similarity">
    <text evidence="2">Belongs to the EamA transporter family.</text>
</comment>
<feature type="transmembrane region" description="Helical" evidence="6">
    <location>
        <begin position="294"/>
        <end position="312"/>
    </location>
</feature>
<accession>A0A562TD87</accession>
<evidence type="ECO:0000256" key="6">
    <source>
        <dbReference type="SAM" id="Phobius"/>
    </source>
</evidence>
<dbReference type="Proteomes" id="UP000316778">
    <property type="component" value="Unassembled WGS sequence"/>
</dbReference>
<feature type="transmembrane region" description="Helical" evidence="6">
    <location>
        <begin position="269"/>
        <end position="288"/>
    </location>
</feature>
<keyword evidence="4 6" id="KW-1133">Transmembrane helix</keyword>
<feature type="transmembrane region" description="Helical" evidence="6">
    <location>
        <begin position="206"/>
        <end position="228"/>
    </location>
</feature>
<dbReference type="Pfam" id="PF00892">
    <property type="entry name" value="EamA"/>
    <property type="match status" value="2"/>
</dbReference>
<sequence>MYNCCDSSKLLAGLAAYTDICALNHTVLDKRITHWSIFLLLSLTWGSSFILMKIGMEGLASYQVASVRLVAAGLTLLPFFLKYIRQTPRSKLPFIILSGILGNGIPAYLFCLAETRIDSALAGILNSLTPLMALLAGLVIFKAPFEKRQLAGISIGLLGVVGLFAIKGVSTGYWYYGFFVLLATVCYGVNIGLVHHYLKGFSSIQLSAIALFFCALFALPVLIGSHFFPLFAGAQAPWKSLAAASTLGIFGSGIATVLFYILIQKAGTVFASMVTYALPIVAIGWGLLAGEDITWLQVACLGVIFAGVALVSKK</sequence>
<name>A0A562TD87_CHIJA</name>
<reference evidence="8 9" key="1">
    <citation type="journal article" date="2013" name="Stand. Genomic Sci.">
        <title>Genomic Encyclopedia of Type Strains, Phase I: The one thousand microbial genomes (KMG-I) project.</title>
        <authorList>
            <person name="Kyrpides N.C."/>
            <person name="Woyke T."/>
            <person name="Eisen J.A."/>
            <person name="Garrity G."/>
            <person name="Lilburn T.G."/>
            <person name="Beck B.J."/>
            <person name="Whitman W.B."/>
            <person name="Hugenholtz P."/>
            <person name="Klenk H.P."/>
        </authorList>
    </citation>
    <scope>NUCLEOTIDE SEQUENCE [LARGE SCALE GENOMIC DNA]</scope>
    <source>
        <strain evidence="8 9">DSM 13484</strain>
    </source>
</reference>
<organism evidence="8 9">
    <name type="scientific">Chitinophaga japonensis</name>
    <name type="common">Flexibacter japonensis</name>
    <dbReference type="NCBI Taxonomy" id="104662"/>
    <lineage>
        <taxon>Bacteria</taxon>
        <taxon>Pseudomonadati</taxon>
        <taxon>Bacteroidota</taxon>
        <taxon>Chitinophagia</taxon>
        <taxon>Chitinophagales</taxon>
        <taxon>Chitinophagaceae</taxon>
        <taxon>Chitinophaga</taxon>
    </lineage>
</organism>
<dbReference type="InterPro" id="IPR050638">
    <property type="entry name" value="AA-Vitamin_Transporters"/>
</dbReference>
<dbReference type="EMBL" id="VLLG01000002">
    <property type="protein sequence ID" value="TWI91343.1"/>
    <property type="molecule type" value="Genomic_DNA"/>
</dbReference>
<evidence type="ECO:0000256" key="3">
    <source>
        <dbReference type="ARBA" id="ARBA00022692"/>
    </source>
</evidence>
<evidence type="ECO:0000256" key="1">
    <source>
        <dbReference type="ARBA" id="ARBA00004141"/>
    </source>
</evidence>
<keyword evidence="9" id="KW-1185">Reference proteome</keyword>
<feature type="transmembrane region" description="Helical" evidence="6">
    <location>
        <begin position="60"/>
        <end position="80"/>
    </location>
</feature>
<feature type="transmembrane region" description="Helical" evidence="6">
    <location>
        <begin position="92"/>
        <end position="109"/>
    </location>
</feature>
<protein>
    <submittedName>
        <fullName evidence="8">Threonine/homoserine efflux transporter RhtA</fullName>
    </submittedName>
</protein>
<evidence type="ECO:0000256" key="2">
    <source>
        <dbReference type="ARBA" id="ARBA00007362"/>
    </source>
</evidence>
<feature type="transmembrane region" description="Helical" evidence="6">
    <location>
        <begin position="173"/>
        <end position="194"/>
    </location>
</feature>
<keyword evidence="3 6" id="KW-0812">Transmembrane</keyword>
<gene>
    <name evidence="8" type="ORF">LX66_0712</name>
</gene>
<dbReference type="PANTHER" id="PTHR32322:SF2">
    <property type="entry name" value="EAMA DOMAIN-CONTAINING PROTEIN"/>
    <property type="match status" value="1"/>
</dbReference>
<comment type="caution">
    <text evidence="8">The sequence shown here is derived from an EMBL/GenBank/DDBJ whole genome shotgun (WGS) entry which is preliminary data.</text>
</comment>
<proteinExistence type="inferred from homology"/>
<dbReference type="PANTHER" id="PTHR32322">
    <property type="entry name" value="INNER MEMBRANE TRANSPORTER"/>
    <property type="match status" value="1"/>
</dbReference>
<keyword evidence="5 6" id="KW-0472">Membrane</keyword>
<dbReference type="Gene3D" id="1.10.3730.20">
    <property type="match status" value="1"/>
</dbReference>
<feature type="domain" description="EamA" evidence="7">
    <location>
        <begin position="178"/>
        <end position="312"/>
    </location>
</feature>
<evidence type="ECO:0000313" key="8">
    <source>
        <dbReference type="EMBL" id="TWI91343.1"/>
    </source>
</evidence>
<feature type="transmembrane region" description="Helical" evidence="6">
    <location>
        <begin position="35"/>
        <end position="54"/>
    </location>
</feature>
<feature type="transmembrane region" description="Helical" evidence="6">
    <location>
        <begin position="150"/>
        <end position="167"/>
    </location>
</feature>
<dbReference type="InterPro" id="IPR000620">
    <property type="entry name" value="EamA_dom"/>
</dbReference>
<feature type="transmembrane region" description="Helical" evidence="6">
    <location>
        <begin position="121"/>
        <end position="141"/>
    </location>
</feature>
<evidence type="ECO:0000256" key="4">
    <source>
        <dbReference type="ARBA" id="ARBA00022989"/>
    </source>
</evidence>
<dbReference type="InterPro" id="IPR037185">
    <property type="entry name" value="EmrE-like"/>
</dbReference>
<dbReference type="GO" id="GO:0016020">
    <property type="term" value="C:membrane"/>
    <property type="evidence" value="ECO:0007669"/>
    <property type="project" value="UniProtKB-SubCell"/>
</dbReference>
<evidence type="ECO:0000259" key="7">
    <source>
        <dbReference type="Pfam" id="PF00892"/>
    </source>
</evidence>
<dbReference type="SUPFAM" id="SSF103481">
    <property type="entry name" value="Multidrug resistance efflux transporter EmrE"/>
    <property type="match status" value="2"/>
</dbReference>